<dbReference type="eggNOG" id="ENOG50331CU">
    <property type="taxonomic scope" value="Bacteria"/>
</dbReference>
<organism evidence="2 3">
    <name type="scientific">Sorangium cellulosum (strain So ce56)</name>
    <name type="common">Polyangium cellulosum (strain So ce56)</name>
    <dbReference type="NCBI Taxonomy" id="448385"/>
    <lineage>
        <taxon>Bacteria</taxon>
        <taxon>Pseudomonadati</taxon>
        <taxon>Myxococcota</taxon>
        <taxon>Polyangia</taxon>
        <taxon>Polyangiales</taxon>
        <taxon>Polyangiaceae</taxon>
        <taxon>Sorangium</taxon>
    </lineage>
</organism>
<reference evidence="2 3" key="1">
    <citation type="journal article" date="2007" name="Nat. Biotechnol.">
        <title>Complete genome sequence of the myxobacterium Sorangium cellulosum.</title>
        <authorList>
            <person name="Schneiker S."/>
            <person name="Perlova O."/>
            <person name="Kaiser O."/>
            <person name="Gerth K."/>
            <person name="Alici A."/>
            <person name="Altmeyer M.O."/>
            <person name="Bartels D."/>
            <person name="Bekel T."/>
            <person name="Beyer S."/>
            <person name="Bode E."/>
            <person name="Bode H.B."/>
            <person name="Bolten C.J."/>
            <person name="Choudhuri J.V."/>
            <person name="Doss S."/>
            <person name="Elnakady Y.A."/>
            <person name="Frank B."/>
            <person name="Gaigalat L."/>
            <person name="Goesmann A."/>
            <person name="Groeger C."/>
            <person name="Gross F."/>
            <person name="Jelsbak L."/>
            <person name="Jelsbak L."/>
            <person name="Kalinowski J."/>
            <person name="Kegler C."/>
            <person name="Knauber T."/>
            <person name="Konietzny S."/>
            <person name="Kopp M."/>
            <person name="Krause L."/>
            <person name="Krug D."/>
            <person name="Linke B."/>
            <person name="Mahmud T."/>
            <person name="Martinez-Arias R."/>
            <person name="McHardy A.C."/>
            <person name="Merai M."/>
            <person name="Meyer F."/>
            <person name="Mormann S."/>
            <person name="Munoz-Dorado J."/>
            <person name="Perez J."/>
            <person name="Pradella S."/>
            <person name="Rachid S."/>
            <person name="Raddatz G."/>
            <person name="Rosenau F."/>
            <person name="Rueckert C."/>
            <person name="Sasse F."/>
            <person name="Scharfe M."/>
            <person name="Schuster S.C."/>
            <person name="Suen G."/>
            <person name="Treuner-Lange A."/>
            <person name="Velicer G.J."/>
            <person name="Vorholter F.-J."/>
            <person name="Weissman K.J."/>
            <person name="Welch R.D."/>
            <person name="Wenzel S.C."/>
            <person name="Whitworth D.E."/>
            <person name="Wilhelm S."/>
            <person name="Wittmann C."/>
            <person name="Bloecker H."/>
            <person name="Puehler A."/>
            <person name="Mueller R."/>
        </authorList>
    </citation>
    <scope>NUCLEOTIDE SEQUENCE [LARGE SCALE GENOMIC DNA]</scope>
    <source>
        <strain evidence="3">So ce56</strain>
    </source>
</reference>
<keyword evidence="3" id="KW-1185">Reference proteome</keyword>
<accession>A9EQL5</accession>
<dbReference type="EMBL" id="AM746676">
    <property type="protein sequence ID" value="CAN94155.1"/>
    <property type="molecule type" value="Genomic_DNA"/>
</dbReference>
<name>A9EQL5_SORC5</name>
<feature type="transmembrane region" description="Helical" evidence="1">
    <location>
        <begin position="56"/>
        <end position="76"/>
    </location>
</feature>
<keyword evidence="1" id="KW-1133">Transmembrane helix</keyword>
<feature type="transmembrane region" description="Helical" evidence="1">
    <location>
        <begin position="20"/>
        <end position="44"/>
    </location>
</feature>
<dbReference type="STRING" id="448385.sce3995"/>
<dbReference type="HOGENOM" id="CLU_134369_1_1_7"/>
<feature type="transmembrane region" description="Helical" evidence="1">
    <location>
        <begin position="114"/>
        <end position="136"/>
    </location>
</feature>
<dbReference type="BioCyc" id="SCEL448385:SCE_RS20515-MONOMER"/>
<sequence length="143" mass="14861">MSPRPQRKEPTMSFVISPHFLRRALLADAALSGATGLLMLAAAAPLTGLTGLPEALFRWAGASLLPFAALVAWLGTRERPARGAVVAVVVANALWVVDSVLLLALGWFEPTAVGHAFVAAQALAVALFAEAQVIGLRRAQAAA</sequence>
<keyword evidence="1" id="KW-0812">Transmembrane</keyword>
<keyword evidence="1" id="KW-0472">Membrane</keyword>
<feature type="transmembrane region" description="Helical" evidence="1">
    <location>
        <begin position="83"/>
        <end position="108"/>
    </location>
</feature>
<evidence type="ECO:0000256" key="1">
    <source>
        <dbReference type="SAM" id="Phobius"/>
    </source>
</evidence>
<dbReference type="KEGG" id="scl:sce3995"/>
<dbReference type="Proteomes" id="UP000002139">
    <property type="component" value="Chromosome"/>
</dbReference>
<evidence type="ECO:0000313" key="2">
    <source>
        <dbReference type="EMBL" id="CAN94155.1"/>
    </source>
</evidence>
<proteinExistence type="predicted"/>
<protein>
    <submittedName>
        <fullName evidence="2">Membrane protein</fullName>
    </submittedName>
</protein>
<evidence type="ECO:0000313" key="3">
    <source>
        <dbReference type="Proteomes" id="UP000002139"/>
    </source>
</evidence>
<dbReference type="AlphaFoldDB" id="A9EQL5"/>
<gene>
    <name evidence="2" type="ordered locus">sce3995</name>
</gene>